<dbReference type="KEGG" id="ftj:FTUN_1033"/>
<evidence type="ECO:0000313" key="1">
    <source>
        <dbReference type="EMBL" id="QJW93526.1"/>
    </source>
</evidence>
<name>A0A6M5YJS6_9BACT</name>
<reference evidence="2" key="1">
    <citation type="submission" date="2020-05" db="EMBL/GenBank/DDBJ databases">
        <title>Frigoriglobus tundricola gen. nov., sp. nov., a psychrotolerant cellulolytic planctomycete of the family Gemmataceae with two divergent copies of 16S rRNA gene.</title>
        <authorList>
            <person name="Kulichevskaya I.S."/>
            <person name="Ivanova A.A."/>
            <person name="Naumoff D.G."/>
            <person name="Beletsky A.V."/>
            <person name="Rijpstra W.I.C."/>
            <person name="Sinninghe Damste J.S."/>
            <person name="Mardanov A.V."/>
            <person name="Ravin N.V."/>
            <person name="Dedysh S.N."/>
        </authorList>
    </citation>
    <scope>NUCLEOTIDE SEQUENCE [LARGE SCALE GENOMIC DNA]</scope>
    <source>
        <strain evidence="2">PL17</strain>
    </source>
</reference>
<gene>
    <name evidence="1" type="ORF">FTUN_1033</name>
</gene>
<keyword evidence="2" id="KW-1185">Reference proteome</keyword>
<sequence>MVGCCNSTTANAKAVAGVSAATAPNYAVVTGSRVTRPLTS</sequence>
<protein>
    <submittedName>
        <fullName evidence="1">Uncharacterized protein</fullName>
    </submittedName>
</protein>
<organism evidence="1 2">
    <name type="scientific">Frigoriglobus tundricola</name>
    <dbReference type="NCBI Taxonomy" id="2774151"/>
    <lineage>
        <taxon>Bacteria</taxon>
        <taxon>Pseudomonadati</taxon>
        <taxon>Planctomycetota</taxon>
        <taxon>Planctomycetia</taxon>
        <taxon>Gemmatales</taxon>
        <taxon>Gemmataceae</taxon>
        <taxon>Frigoriglobus</taxon>
    </lineage>
</organism>
<dbReference type="AlphaFoldDB" id="A0A6M5YJS6"/>
<accession>A0A6M5YJS6</accession>
<dbReference type="Proteomes" id="UP000503447">
    <property type="component" value="Chromosome"/>
</dbReference>
<dbReference type="EMBL" id="CP053452">
    <property type="protein sequence ID" value="QJW93526.1"/>
    <property type="molecule type" value="Genomic_DNA"/>
</dbReference>
<evidence type="ECO:0000313" key="2">
    <source>
        <dbReference type="Proteomes" id="UP000503447"/>
    </source>
</evidence>
<proteinExistence type="predicted"/>